<dbReference type="GeneID" id="54564351"/>
<dbReference type="RefSeq" id="XP_033674915.1">
    <property type="nucleotide sequence ID" value="XM_033811079.1"/>
</dbReference>
<dbReference type="OrthoDB" id="10250730at2759"/>
<dbReference type="PANTHER" id="PTHR42978:SF5">
    <property type="entry name" value="METALLO-BETA-LACTAMASE DOMAIN-CONTAINING PROTEIN"/>
    <property type="match status" value="1"/>
</dbReference>
<name>A0A6A6D8Q0_ZASCE</name>
<dbReference type="GO" id="GO:0046872">
    <property type="term" value="F:metal ion binding"/>
    <property type="evidence" value="ECO:0007669"/>
    <property type="project" value="UniProtKB-KW"/>
</dbReference>
<keyword evidence="3" id="KW-0378">Hydrolase</keyword>
<evidence type="ECO:0000313" key="7">
    <source>
        <dbReference type="Proteomes" id="UP000799537"/>
    </source>
</evidence>
<keyword evidence="4" id="KW-0862">Zinc</keyword>
<dbReference type="PANTHER" id="PTHR42978">
    <property type="entry name" value="QUORUM-QUENCHING LACTONASE YTNP-RELATED-RELATED"/>
    <property type="match status" value="1"/>
</dbReference>
<keyword evidence="7" id="KW-1185">Reference proteome</keyword>
<evidence type="ECO:0000256" key="2">
    <source>
        <dbReference type="ARBA" id="ARBA00022723"/>
    </source>
</evidence>
<dbReference type="Gene3D" id="3.60.15.10">
    <property type="entry name" value="Ribonuclease Z/Hydroxyacylglutathione hydrolase-like"/>
    <property type="match status" value="1"/>
</dbReference>
<dbReference type="SUPFAM" id="SSF56281">
    <property type="entry name" value="Metallo-hydrolase/oxidoreductase"/>
    <property type="match status" value="1"/>
</dbReference>
<evidence type="ECO:0000313" key="6">
    <source>
        <dbReference type="EMBL" id="KAF2174026.1"/>
    </source>
</evidence>
<dbReference type="InterPro" id="IPR001279">
    <property type="entry name" value="Metallo-B-lactamas"/>
</dbReference>
<dbReference type="InterPro" id="IPR036866">
    <property type="entry name" value="RibonucZ/Hydroxyglut_hydro"/>
</dbReference>
<dbReference type="SMART" id="SM00849">
    <property type="entry name" value="Lactamase_B"/>
    <property type="match status" value="1"/>
</dbReference>
<accession>A0A6A6D8Q0</accession>
<sequence>MSIQSQIKKAPELKLPKSDNTCQVSIIDSTCDIVVYPSTLIEPHIPGHEWLNLPTYAFYIKNEKTGKQVLFDLGSRRDWQNLVPHVQEIVNLRIPGLKVENEVIDIVKDGGVNPDDISALILSHWHYDHSGNLARLNPKTDLVVGPGFREAFLPGYPTKKDSNFFEADFKNRNVVEPPFSDDFKFGGYQAHDYFGDGSLYVLNVPGHTTGHISALVRTTPETFVFLGGDVCHFTGVIRPSNFIPMPDPIPSSTVLDKRLPVPCPCSIFTDCHPDQENSRTKAFYQCSTGGPYGSWYDDPPTAMQSITHLFDFDADPNVLVLIAHDMAPKDSLTFFPNGTVNDWKSKGYKEAMHWYFVNELPVDGKAGRDTLCDGLYRDDGKGLKKVKTLNGDPV</sequence>
<evidence type="ECO:0000256" key="1">
    <source>
        <dbReference type="ARBA" id="ARBA00007749"/>
    </source>
</evidence>
<keyword evidence="2" id="KW-0479">Metal-binding</keyword>
<gene>
    <name evidence="6" type="ORF">M409DRAFT_48917</name>
</gene>
<dbReference type="InterPro" id="IPR051013">
    <property type="entry name" value="MBL_superfamily_lactonases"/>
</dbReference>
<dbReference type="Pfam" id="PF00753">
    <property type="entry name" value="Lactamase_B"/>
    <property type="match status" value="1"/>
</dbReference>
<dbReference type="GO" id="GO:0016787">
    <property type="term" value="F:hydrolase activity"/>
    <property type="evidence" value="ECO:0007669"/>
    <property type="project" value="UniProtKB-KW"/>
</dbReference>
<reference evidence="6" key="1">
    <citation type="journal article" date="2020" name="Stud. Mycol.">
        <title>101 Dothideomycetes genomes: a test case for predicting lifestyles and emergence of pathogens.</title>
        <authorList>
            <person name="Haridas S."/>
            <person name="Albert R."/>
            <person name="Binder M."/>
            <person name="Bloem J."/>
            <person name="Labutti K."/>
            <person name="Salamov A."/>
            <person name="Andreopoulos B."/>
            <person name="Baker S."/>
            <person name="Barry K."/>
            <person name="Bills G."/>
            <person name="Bluhm B."/>
            <person name="Cannon C."/>
            <person name="Castanera R."/>
            <person name="Culley D."/>
            <person name="Daum C."/>
            <person name="Ezra D."/>
            <person name="Gonzalez J."/>
            <person name="Henrissat B."/>
            <person name="Kuo A."/>
            <person name="Liang C."/>
            <person name="Lipzen A."/>
            <person name="Lutzoni F."/>
            <person name="Magnuson J."/>
            <person name="Mondo S."/>
            <person name="Nolan M."/>
            <person name="Ohm R."/>
            <person name="Pangilinan J."/>
            <person name="Park H.-J."/>
            <person name="Ramirez L."/>
            <person name="Alfaro M."/>
            <person name="Sun H."/>
            <person name="Tritt A."/>
            <person name="Yoshinaga Y."/>
            <person name="Zwiers L.-H."/>
            <person name="Turgeon B."/>
            <person name="Goodwin S."/>
            <person name="Spatafora J."/>
            <person name="Crous P."/>
            <person name="Grigoriev I."/>
        </authorList>
    </citation>
    <scope>NUCLEOTIDE SEQUENCE</scope>
    <source>
        <strain evidence="6">ATCC 36951</strain>
    </source>
</reference>
<feature type="domain" description="Metallo-beta-lactamase" evidence="5">
    <location>
        <begin position="54"/>
        <end position="272"/>
    </location>
</feature>
<comment type="similarity">
    <text evidence="1">Belongs to the metallo-beta-lactamase superfamily.</text>
</comment>
<organism evidence="6 7">
    <name type="scientific">Zasmidium cellare ATCC 36951</name>
    <dbReference type="NCBI Taxonomy" id="1080233"/>
    <lineage>
        <taxon>Eukaryota</taxon>
        <taxon>Fungi</taxon>
        <taxon>Dikarya</taxon>
        <taxon>Ascomycota</taxon>
        <taxon>Pezizomycotina</taxon>
        <taxon>Dothideomycetes</taxon>
        <taxon>Dothideomycetidae</taxon>
        <taxon>Mycosphaerellales</taxon>
        <taxon>Mycosphaerellaceae</taxon>
        <taxon>Zasmidium</taxon>
    </lineage>
</organism>
<dbReference type="EMBL" id="ML993579">
    <property type="protein sequence ID" value="KAF2174026.1"/>
    <property type="molecule type" value="Genomic_DNA"/>
</dbReference>
<dbReference type="Proteomes" id="UP000799537">
    <property type="component" value="Unassembled WGS sequence"/>
</dbReference>
<proteinExistence type="inferred from homology"/>
<evidence type="ECO:0000256" key="3">
    <source>
        <dbReference type="ARBA" id="ARBA00022801"/>
    </source>
</evidence>
<dbReference type="CDD" id="cd07730">
    <property type="entry name" value="metallo-hydrolase-like_MBL-fold"/>
    <property type="match status" value="1"/>
</dbReference>
<protein>
    <recommendedName>
        <fullName evidence="5">Metallo-beta-lactamase domain-containing protein</fullName>
    </recommendedName>
</protein>
<evidence type="ECO:0000259" key="5">
    <source>
        <dbReference type="SMART" id="SM00849"/>
    </source>
</evidence>
<dbReference type="AlphaFoldDB" id="A0A6A6D8Q0"/>
<evidence type="ECO:0000256" key="4">
    <source>
        <dbReference type="ARBA" id="ARBA00022833"/>
    </source>
</evidence>